<dbReference type="GO" id="GO:0003908">
    <property type="term" value="F:methylated-DNA-[protein]-cysteine S-methyltransferase activity"/>
    <property type="evidence" value="ECO:0007669"/>
    <property type="project" value="UniProtKB-EC"/>
</dbReference>
<dbReference type="InterPro" id="IPR036217">
    <property type="entry name" value="MethylDNA_cys_MeTrfase_DNAb"/>
</dbReference>
<name>A0A3P3W8C4_9FLAO</name>
<evidence type="ECO:0000256" key="4">
    <source>
        <dbReference type="ARBA" id="ARBA00022603"/>
    </source>
</evidence>
<protein>
    <recommendedName>
        <fullName evidence="3">methylated-DNA--[protein]-cysteine S-methyltransferase</fullName>
        <ecNumber evidence="3">2.1.1.63</ecNumber>
    </recommendedName>
</protein>
<keyword evidence="11" id="KW-1185">Reference proteome</keyword>
<comment type="catalytic activity">
    <reaction evidence="8">
        <text>a 6-O-methyl-2'-deoxyguanosine in DNA + L-cysteinyl-[protein] = S-methyl-L-cysteinyl-[protein] + a 2'-deoxyguanosine in DNA</text>
        <dbReference type="Rhea" id="RHEA:24000"/>
        <dbReference type="Rhea" id="RHEA-COMP:10131"/>
        <dbReference type="Rhea" id="RHEA-COMP:10132"/>
        <dbReference type="Rhea" id="RHEA-COMP:11367"/>
        <dbReference type="Rhea" id="RHEA-COMP:11368"/>
        <dbReference type="ChEBI" id="CHEBI:29950"/>
        <dbReference type="ChEBI" id="CHEBI:82612"/>
        <dbReference type="ChEBI" id="CHEBI:85445"/>
        <dbReference type="ChEBI" id="CHEBI:85448"/>
        <dbReference type="EC" id="2.1.1.63"/>
    </reaction>
</comment>
<keyword evidence="7" id="KW-0234">DNA repair</keyword>
<evidence type="ECO:0000256" key="1">
    <source>
        <dbReference type="ARBA" id="ARBA00001286"/>
    </source>
</evidence>
<keyword evidence="4 10" id="KW-0489">Methyltransferase</keyword>
<accession>A0A3P3W8C4</accession>
<dbReference type="NCBIfam" id="TIGR00589">
    <property type="entry name" value="ogt"/>
    <property type="match status" value="1"/>
</dbReference>
<dbReference type="Gene3D" id="3.30.160.70">
    <property type="entry name" value="Methylated DNA-protein cysteine methyltransferase domain"/>
    <property type="match status" value="1"/>
</dbReference>
<dbReference type="PROSITE" id="PS00374">
    <property type="entry name" value="MGMT"/>
    <property type="match status" value="1"/>
</dbReference>
<dbReference type="EC" id="2.1.1.63" evidence="3"/>
<evidence type="ECO:0000256" key="6">
    <source>
        <dbReference type="ARBA" id="ARBA00022763"/>
    </source>
</evidence>
<evidence type="ECO:0000313" key="10">
    <source>
        <dbReference type="EMBL" id="RRJ91240.1"/>
    </source>
</evidence>
<comment type="similarity">
    <text evidence="2">Belongs to the MGMT family.</text>
</comment>
<dbReference type="CDD" id="cd06445">
    <property type="entry name" value="ATase"/>
    <property type="match status" value="1"/>
</dbReference>
<dbReference type="PANTHER" id="PTHR10815:SF13">
    <property type="entry name" value="METHYLATED-DNA--PROTEIN-CYSTEINE METHYLTRANSFERASE"/>
    <property type="match status" value="1"/>
</dbReference>
<dbReference type="RefSeq" id="WP_125018508.1">
    <property type="nucleotide sequence ID" value="NZ_RQVQ01000011.1"/>
</dbReference>
<dbReference type="EMBL" id="RQVQ01000011">
    <property type="protein sequence ID" value="RRJ91240.1"/>
    <property type="molecule type" value="Genomic_DNA"/>
</dbReference>
<comment type="catalytic activity">
    <reaction evidence="1">
        <text>a 4-O-methyl-thymidine in DNA + L-cysteinyl-[protein] = a thymidine in DNA + S-methyl-L-cysteinyl-[protein]</text>
        <dbReference type="Rhea" id="RHEA:53428"/>
        <dbReference type="Rhea" id="RHEA-COMP:10131"/>
        <dbReference type="Rhea" id="RHEA-COMP:10132"/>
        <dbReference type="Rhea" id="RHEA-COMP:13555"/>
        <dbReference type="Rhea" id="RHEA-COMP:13556"/>
        <dbReference type="ChEBI" id="CHEBI:29950"/>
        <dbReference type="ChEBI" id="CHEBI:82612"/>
        <dbReference type="ChEBI" id="CHEBI:137386"/>
        <dbReference type="ChEBI" id="CHEBI:137387"/>
        <dbReference type="EC" id="2.1.1.63"/>
    </reaction>
</comment>
<keyword evidence="6" id="KW-0227">DNA damage</keyword>
<dbReference type="GO" id="GO:0006281">
    <property type="term" value="P:DNA repair"/>
    <property type="evidence" value="ECO:0007669"/>
    <property type="project" value="UniProtKB-KW"/>
</dbReference>
<dbReference type="AlphaFoldDB" id="A0A3P3W8C4"/>
<dbReference type="PANTHER" id="PTHR10815">
    <property type="entry name" value="METHYLATED-DNA--PROTEIN-CYSTEINE METHYLTRANSFERASE"/>
    <property type="match status" value="1"/>
</dbReference>
<evidence type="ECO:0000259" key="9">
    <source>
        <dbReference type="Pfam" id="PF01035"/>
    </source>
</evidence>
<evidence type="ECO:0000256" key="8">
    <source>
        <dbReference type="ARBA" id="ARBA00049348"/>
    </source>
</evidence>
<gene>
    <name evidence="10" type="ORF">EG240_06090</name>
</gene>
<dbReference type="Gene3D" id="1.10.10.10">
    <property type="entry name" value="Winged helix-like DNA-binding domain superfamily/Winged helix DNA-binding domain"/>
    <property type="match status" value="1"/>
</dbReference>
<sequence>MNQSVLDILKEMNLPFRNSKRGLFDKSYSNALKPHLKKLDIQNTDEFINELSVENALKKMNEFKFEKTKTNFKFVAFSKQEISNPNLEIYYQIYKTKIGQILIASTEIGVCYVAFQTKEKPSFPYLKEIYPNSKFILETKNPHQSILDFIEGNENVEITFYIKGTEFQFDVWKALLEIPKGSLTSYGKIARKINKPKAFRAVGTAIGNNPISLLIPCHRVIQTSGKFGGYMWGLPTKFLLIGWEGLQK</sequence>
<feature type="domain" description="Methylated-DNA-[protein]-cysteine S-methyltransferase DNA binding" evidence="9">
    <location>
        <begin position="166"/>
        <end position="245"/>
    </location>
</feature>
<evidence type="ECO:0000256" key="3">
    <source>
        <dbReference type="ARBA" id="ARBA00011918"/>
    </source>
</evidence>
<dbReference type="OrthoDB" id="9802228at2"/>
<dbReference type="SUPFAM" id="SSF46767">
    <property type="entry name" value="Methylated DNA-protein cysteine methyltransferase, C-terminal domain"/>
    <property type="match status" value="1"/>
</dbReference>
<dbReference type="SUPFAM" id="SSF53155">
    <property type="entry name" value="Methylated DNA-protein cysteine methyltransferase domain"/>
    <property type="match status" value="1"/>
</dbReference>
<comment type="caution">
    <text evidence="10">The sequence shown here is derived from an EMBL/GenBank/DDBJ whole genome shotgun (WGS) entry which is preliminary data.</text>
</comment>
<dbReference type="Pfam" id="PF01035">
    <property type="entry name" value="DNA_binding_1"/>
    <property type="match status" value="1"/>
</dbReference>
<organism evidence="10 11">
    <name type="scientific">Paenimyroides tangerinum</name>
    <dbReference type="NCBI Taxonomy" id="2488728"/>
    <lineage>
        <taxon>Bacteria</taxon>
        <taxon>Pseudomonadati</taxon>
        <taxon>Bacteroidota</taxon>
        <taxon>Flavobacteriia</taxon>
        <taxon>Flavobacteriales</taxon>
        <taxon>Flavobacteriaceae</taxon>
        <taxon>Paenimyroides</taxon>
    </lineage>
</organism>
<dbReference type="GO" id="GO:0032259">
    <property type="term" value="P:methylation"/>
    <property type="evidence" value="ECO:0007669"/>
    <property type="project" value="UniProtKB-KW"/>
</dbReference>
<dbReference type="FunFam" id="1.10.10.10:FF:000214">
    <property type="entry name" value="Methylated-DNA--protein-cysteine methyltransferase"/>
    <property type="match status" value="1"/>
</dbReference>
<evidence type="ECO:0000256" key="5">
    <source>
        <dbReference type="ARBA" id="ARBA00022679"/>
    </source>
</evidence>
<reference evidence="10 11" key="1">
    <citation type="submission" date="2018-11" db="EMBL/GenBank/DDBJ databases">
        <title>Flavobacterium sp. nov., YIM 102701-2 draft genome.</title>
        <authorList>
            <person name="Li G."/>
            <person name="Jiang Y."/>
        </authorList>
    </citation>
    <scope>NUCLEOTIDE SEQUENCE [LARGE SCALE GENOMIC DNA]</scope>
    <source>
        <strain evidence="10 11">YIM 102701-2</strain>
    </source>
</reference>
<dbReference type="Proteomes" id="UP000275719">
    <property type="component" value="Unassembled WGS sequence"/>
</dbReference>
<dbReference type="InterPro" id="IPR036388">
    <property type="entry name" value="WH-like_DNA-bd_sf"/>
</dbReference>
<dbReference type="InterPro" id="IPR036631">
    <property type="entry name" value="MGMT_N_sf"/>
</dbReference>
<evidence type="ECO:0000256" key="7">
    <source>
        <dbReference type="ARBA" id="ARBA00023204"/>
    </source>
</evidence>
<dbReference type="InterPro" id="IPR001497">
    <property type="entry name" value="MethylDNA_cys_MeTrfase_AS"/>
</dbReference>
<dbReference type="InterPro" id="IPR014048">
    <property type="entry name" value="MethylDNA_cys_MeTrfase_DNA-bd"/>
</dbReference>
<keyword evidence="5 10" id="KW-0808">Transferase</keyword>
<proteinExistence type="inferred from homology"/>
<evidence type="ECO:0000256" key="2">
    <source>
        <dbReference type="ARBA" id="ARBA00008711"/>
    </source>
</evidence>
<evidence type="ECO:0000313" key="11">
    <source>
        <dbReference type="Proteomes" id="UP000275719"/>
    </source>
</evidence>